<evidence type="ECO:0000256" key="1">
    <source>
        <dbReference type="ARBA" id="ARBA00012493"/>
    </source>
</evidence>
<gene>
    <name evidence="9" type="ORF">CYNAS_LOCUS18298</name>
</gene>
<organism evidence="9 10">
    <name type="scientific">Cylicocyclus nassatus</name>
    <name type="common">Nematode worm</name>
    <dbReference type="NCBI Taxonomy" id="53992"/>
    <lineage>
        <taxon>Eukaryota</taxon>
        <taxon>Metazoa</taxon>
        <taxon>Ecdysozoa</taxon>
        <taxon>Nematoda</taxon>
        <taxon>Chromadorea</taxon>
        <taxon>Rhabditida</taxon>
        <taxon>Rhabditina</taxon>
        <taxon>Rhabditomorpha</taxon>
        <taxon>Strongyloidea</taxon>
        <taxon>Strongylidae</taxon>
        <taxon>Cylicocyclus</taxon>
    </lineage>
</organism>
<dbReference type="InterPro" id="IPR050951">
    <property type="entry name" value="Retrovirus_Pol_polyprotein"/>
</dbReference>
<dbReference type="InterPro" id="IPR041373">
    <property type="entry name" value="RT_RNaseH"/>
</dbReference>
<dbReference type="Gene3D" id="3.10.20.370">
    <property type="match status" value="1"/>
</dbReference>
<dbReference type="PANTHER" id="PTHR37984:SF5">
    <property type="entry name" value="PROTEIN NYNRIN-LIKE"/>
    <property type="match status" value="1"/>
</dbReference>
<dbReference type="InterPro" id="IPR043502">
    <property type="entry name" value="DNA/RNA_pol_sf"/>
</dbReference>
<dbReference type="EC" id="2.7.7.49" evidence="1"/>
<evidence type="ECO:0000256" key="5">
    <source>
        <dbReference type="ARBA" id="ARBA00022759"/>
    </source>
</evidence>
<dbReference type="FunFam" id="3.30.70.270:FF:000020">
    <property type="entry name" value="Transposon Tf2-6 polyprotein-like Protein"/>
    <property type="match status" value="1"/>
</dbReference>
<keyword evidence="4" id="KW-0540">Nuclease</keyword>
<keyword evidence="5" id="KW-0255">Endonuclease</keyword>
<dbReference type="FunFam" id="3.10.20.370:FF:000001">
    <property type="entry name" value="Retrovirus-related Pol polyprotein from transposon 17.6-like protein"/>
    <property type="match status" value="1"/>
</dbReference>
<evidence type="ECO:0000259" key="8">
    <source>
        <dbReference type="Pfam" id="PF17917"/>
    </source>
</evidence>
<protein>
    <recommendedName>
        <fullName evidence="1">RNA-directed DNA polymerase</fullName>
        <ecNumber evidence="1">2.7.7.49</ecNumber>
    </recommendedName>
</protein>
<dbReference type="GO" id="GO:0004519">
    <property type="term" value="F:endonuclease activity"/>
    <property type="evidence" value="ECO:0007669"/>
    <property type="project" value="UniProtKB-KW"/>
</dbReference>
<dbReference type="Proteomes" id="UP001176961">
    <property type="component" value="Unassembled WGS sequence"/>
</dbReference>
<proteinExistence type="predicted"/>
<evidence type="ECO:0000313" key="10">
    <source>
        <dbReference type="Proteomes" id="UP001176961"/>
    </source>
</evidence>
<keyword evidence="2" id="KW-0808">Transferase</keyword>
<name>A0AA36H9P0_CYLNA</name>
<evidence type="ECO:0000256" key="3">
    <source>
        <dbReference type="ARBA" id="ARBA00022695"/>
    </source>
</evidence>
<keyword evidence="6" id="KW-0378">Hydrolase</keyword>
<dbReference type="GO" id="GO:0003964">
    <property type="term" value="F:RNA-directed DNA polymerase activity"/>
    <property type="evidence" value="ECO:0007669"/>
    <property type="project" value="UniProtKB-KW"/>
</dbReference>
<dbReference type="Pfam" id="PF17917">
    <property type="entry name" value="RT_RNaseH"/>
    <property type="match status" value="1"/>
</dbReference>
<evidence type="ECO:0000256" key="7">
    <source>
        <dbReference type="ARBA" id="ARBA00022918"/>
    </source>
</evidence>
<dbReference type="AlphaFoldDB" id="A0AA36H9P0"/>
<dbReference type="CDD" id="cd09274">
    <property type="entry name" value="RNase_HI_RT_Ty3"/>
    <property type="match status" value="1"/>
</dbReference>
<feature type="domain" description="Reverse transcriptase RNase H-like" evidence="8">
    <location>
        <begin position="58"/>
        <end position="159"/>
    </location>
</feature>
<keyword evidence="10" id="KW-1185">Reference proteome</keyword>
<evidence type="ECO:0000256" key="6">
    <source>
        <dbReference type="ARBA" id="ARBA00022801"/>
    </source>
</evidence>
<sequence length="278" mass="31151">MCSFFRRFIHNFATIAAPLTALTKKNTPFDWTSQCEEAMKYLKKALTTAPILAAPRLGKPFTIETDSSAKGVAGILKQEQDGLQRVIAYASRTLNKHEARYPAIELEALGLVYAVQKFRPYIDGAKCTVITDHAPLKALLHRKDLTGRLAKYQIVLQEFDIDIVYRPGKKNAVCDALSRHLPPAANAITYITSDNLQMDTVRKEQDEESRAPFEQKLYARREQINPEESLPWVPQNATALPERVIPAECDSSIQGSLGDDVVDTQLILSSGKNIPRRR</sequence>
<evidence type="ECO:0000256" key="4">
    <source>
        <dbReference type="ARBA" id="ARBA00022722"/>
    </source>
</evidence>
<dbReference type="EMBL" id="CATQJL010000316">
    <property type="protein sequence ID" value="CAJ0606315.1"/>
    <property type="molecule type" value="Genomic_DNA"/>
</dbReference>
<dbReference type="PANTHER" id="PTHR37984">
    <property type="entry name" value="PROTEIN CBG26694"/>
    <property type="match status" value="1"/>
</dbReference>
<reference evidence="9" key="1">
    <citation type="submission" date="2023-07" db="EMBL/GenBank/DDBJ databases">
        <authorList>
            <consortium name="CYATHOMIX"/>
        </authorList>
    </citation>
    <scope>NUCLEOTIDE SEQUENCE</scope>
    <source>
        <strain evidence="9">N/A</strain>
    </source>
</reference>
<dbReference type="Gene3D" id="3.30.70.270">
    <property type="match status" value="1"/>
</dbReference>
<comment type="caution">
    <text evidence="9">The sequence shown here is derived from an EMBL/GenBank/DDBJ whole genome shotgun (WGS) entry which is preliminary data.</text>
</comment>
<accession>A0AA36H9P0</accession>
<dbReference type="SUPFAM" id="SSF56672">
    <property type="entry name" value="DNA/RNA polymerases"/>
    <property type="match status" value="1"/>
</dbReference>
<evidence type="ECO:0000313" key="9">
    <source>
        <dbReference type="EMBL" id="CAJ0606315.1"/>
    </source>
</evidence>
<evidence type="ECO:0000256" key="2">
    <source>
        <dbReference type="ARBA" id="ARBA00022679"/>
    </source>
</evidence>
<dbReference type="InterPro" id="IPR043128">
    <property type="entry name" value="Rev_trsase/Diguanyl_cyclase"/>
</dbReference>
<keyword evidence="3" id="KW-0548">Nucleotidyltransferase</keyword>
<keyword evidence="7" id="KW-0695">RNA-directed DNA polymerase</keyword>